<accession>A0A2P7ASF2</accession>
<sequence length="113" mass="12864">MFPFCSGSIVRSGKDMRLHTEPDTDWKNIFQLWREGGEALPFQVAKSSWAADAGHFLVVERVEIKKWPYGAAGVSIIGEESQARKERRSISPERTCGKSSNSQMYLQEDTRNR</sequence>
<dbReference type="Proteomes" id="UP000241158">
    <property type="component" value="Unassembled WGS sequence"/>
</dbReference>
<name>A0A2P7ASF2_9HYPH</name>
<protein>
    <submittedName>
        <fullName evidence="2">Uncharacterized protein</fullName>
    </submittedName>
</protein>
<keyword evidence="3" id="KW-1185">Reference proteome</keyword>
<dbReference type="EMBL" id="PGGN01000003">
    <property type="protein sequence ID" value="PSH57161.1"/>
    <property type="molecule type" value="Genomic_DNA"/>
</dbReference>
<reference evidence="3" key="1">
    <citation type="submission" date="2017-11" db="EMBL/GenBank/DDBJ databases">
        <authorList>
            <person name="Kuznetsova I."/>
            <person name="Sazanova A."/>
            <person name="Chirak E."/>
            <person name="Safronova V."/>
            <person name="Willems A."/>
        </authorList>
    </citation>
    <scope>NUCLEOTIDE SEQUENCE [LARGE SCALE GENOMIC DNA]</scope>
    <source>
        <strain evidence="3">PEPV15</strain>
    </source>
</reference>
<evidence type="ECO:0000313" key="2">
    <source>
        <dbReference type="EMBL" id="PSH57161.1"/>
    </source>
</evidence>
<evidence type="ECO:0000256" key="1">
    <source>
        <dbReference type="SAM" id="MobiDB-lite"/>
    </source>
</evidence>
<proteinExistence type="predicted"/>
<comment type="caution">
    <text evidence="2">The sequence shown here is derived from an EMBL/GenBank/DDBJ whole genome shotgun (WGS) entry which is preliminary data.</text>
</comment>
<feature type="region of interest" description="Disordered" evidence="1">
    <location>
        <begin position="81"/>
        <end position="113"/>
    </location>
</feature>
<gene>
    <name evidence="2" type="ORF">CU100_18115</name>
</gene>
<feature type="compositionally biased region" description="Basic and acidic residues" evidence="1">
    <location>
        <begin position="81"/>
        <end position="91"/>
    </location>
</feature>
<evidence type="ECO:0000313" key="3">
    <source>
        <dbReference type="Proteomes" id="UP000241158"/>
    </source>
</evidence>
<dbReference type="AlphaFoldDB" id="A0A2P7ASF2"/>
<organism evidence="2 3">
    <name type="scientific">Phyllobacterium endophyticum</name>
    <dbReference type="NCBI Taxonomy" id="1149773"/>
    <lineage>
        <taxon>Bacteria</taxon>
        <taxon>Pseudomonadati</taxon>
        <taxon>Pseudomonadota</taxon>
        <taxon>Alphaproteobacteria</taxon>
        <taxon>Hyphomicrobiales</taxon>
        <taxon>Phyllobacteriaceae</taxon>
        <taxon>Phyllobacterium</taxon>
    </lineage>
</organism>